<dbReference type="Pfam" id="PF00144">
    <property type="entry name" value="Beta-lactamase"/>
    <property type="match status" value="1"/>
</dbReference>
<dbReference type="InterPro" id="IPR012338">
    <property type="entry name" value="Beta-lactam/transpept-like"/>
</dbReference>
<keyword evidence="2" id="KW-0378">Hydrolase</keyword>
<gene>
    <name evidence="2" type="ORF">ACFQ3U_13145</name>
</gene>
<organism evidence="2 3">
    <name type="scientific">Leucobacter albus</name>
    <dbReference type="NCBI Taxonomy" id="272210"/>
    <lineage>
        <taxon>Bacteria</taxon>
        <taxon>Bacillati</taxon>
        <taxon>Actinomycetota</taxon>
        <taxon>Actinomycetes</taxon>
        <taxon>Micrococcales</taxon>
        <taxon>Microbacteriaceae</taxon>
        <taxon>Leucobacter</taxon>
    </lineage>
</organism>
<evidence type="ECO:0000313" key="2">
    <source>
        <dbReference type="EMBL" id="MFD1202841.1"/>
    </source>
</evidence>
<feature type="domain" description="Beta-lactamase-related" evidence="1">
    <location>
        <begin position="25"/>
        <end position="345"/>
    </location>
</feature>
<protein>
    <submittedName>
        <fullName evidence="2">Serine hydrolase domain-containing protein</fullName>
        <ecNumber evidence="2">3.-.-.-</ecNumber>
    </submittedName>
</protein>
<dbReference type="GO" id="GO:0016787">
    <property type="term" value="F:hydrolase activity"/>
    <property type="evidence" value="ECO:0007669"/>
    <property type="project" value="UniProtKB-KW"/>
</dbReference>
<dbReference type="Proteomes" id="UP001597181">
    <property type="component" value="Unassembled WGS sequence"/>
</dbReference>
<dbReference type="RefSeq" id="WP_343962526.1">
    <property type="nucleotide sequence ID" value="NZ_BAAAKZ010000017.1"/>
</dbReference>
<dbReference type="InterPro" id="IPR050491">
    <property type="entry name" value="AmpC-like"/>
</dbReference>
<dbReference type="PANTHER" id="PTHR46825">
    <property type="entry name" value="D-ALANYL-D-ALANINE-CARBOXYPEPTIDASE/ENDOPEPTIDASE AMPH"/>
    <property type="match status" value="1"/>
</dbReference>
<dbReference type="EMBL" id="JBHTLY010000006">
    <property type="protein sequence ID" value="MFD1202841.1"/>
    <property type="molecule type" value="Genomic_DNA"/>
</dbReference>
<evidence type="ECO:0000259" key="1">
    <source>
        <dbReference type="Pfam" id="PF00144"/>
    </source>
</evidence>
<accession>A0ABW3TQ29</accession>
<dbReference type="SUPFAM" id="SSF56601">
    <property type="entry name" value="beta-lactamase/transpeptidase-like"/>
    <property type="match status" value="1"/>
</dbReference>
<dbReference type="EC" id="3.-.-.-" evidence="2"/>
<dbReference type="Gene3D" id="3.40.710.10">
    <property type="entry name" value="DD-peptidase/beta-lactamase superfamily"/>
    <property type="match status" value="1"/>
</dbReference>
<sequence length="474" mass="50754">MLDVTHPLAFDSARWEHLIAEAARRHSVPGIVAGALWVDPNTGAVRRFAASTGVTNTRTGVETTRDTLCQIGSITKVVTSVMIMQLCEEGKLTLDTPVAQIITDLELPESDVSKITVRHLLTHTSGIDGDVFTDTGRGDDCLEKYVAVLRETRALFAPDTGWSYCNSGFVLLGRIIELLDGQTWDASLQQRISARLDLRSFLTLPEDIIAHRSQHGHVRGKGQRDWVLAPVSSIVRSMGPAGLISSSVDDLLDFGAAFLRQGAGAGGVSLLSPESVALMTDTHVTLDPAADAAAPEWGLGWMLDRWGGHRVFWHGGTTIGNKAWLQVLPEQNLVFVVFCNGGEAPAAGAEIFGAFARDLAGIEPSAEPHPTGPASTAVLGDEWLGEYADVSTSLDVFRADDGAVHARIKRLLDPNDPGAETVELLPGDGPNRFAARPDALSPWSQIAFTLVDGRPCAYADIRCLRKLETAGSAA</sequence>
<dbReference type="PANTHER" id="PTHR46825:SF9">
    <property type="entry name" value="BETA-LACTAMASE-RELATED DOMAIN-CONTAINING PROTEIN"/>
    <property type="match status" value="1"/>
</dbReference>
<keyword evidence="3" id="KW-1185">Reference proteome</keyword>
<reference evidence="3" key="1">
    <citation type="journal article" date="2019" name="Int. J. Syst. Evol. Microbiol.">
        <title>The Global Catalogue of Microorganisms (GCM) 10K type strain sequencing project: providing services to taxonomists for standard genome sequencing and annotation.</title>
        <authorList>
            <consortium name="The Broad Institute Genomics Platform"/>
            <consortium name="The Broad Institute Genome Sequencing Center for Infectious Disease"/>
            <person name="Wu L."/>
            <person name="Ma J."/>
        </authorList>
    </citation>
    <scope>NUCLEOTIDE SEQUENCE [LARGE SCALE GENOMIC DNA]</scope>
    <source>
        <strain evidence="3">CCUG 50213</strain>
    </source>
</reference>
<dbReference type="InterPro" id="IPR001466">
    <property type="entry name" value="Beta-lactam-related"/>
</dbReference>
<evidence type="ECO:0000313" key="3">
    <source>
        <dbReference type="Proteomes" id="UP001597181"/>
    </source>
</evidence>
<comment type="caution">
    <text evidence="2">The sequence shown here is derived from an EMBL/GenBank/DDBJ whole genome shotgun (WGS) entry which is preliminary data.</text>
</comment>
<name>A0ABW3TQ29_9MICO</name>
<proteinExistence type="predicted"/>